<comment type="similarity">
    <text evidence="1">Belongs to the ABC transporter superfamily.</text>
</comment>
<evidence type="ECO:0000256" key="4">
    <source>
        <dbReference type="ARBA" id="ARBA00022840"/>
    </source>
</evidence>
<gene>
    <name evidence="6" type="ORF">GGR11_000162</name>
</gene>
<keyword evidence="2" id="KW-0813">Transport</keyword>
<protein>
    <submittedName>
        <fullName evidence="6">ABC-2 type transport system ATP-binding protein</fullName>
    </submittedName>
</protein>
<evidence type="ECO:0000256" key="2">
    <source>
        <dbReference type="ARBA" id="ARBA00022448"/>
    </source>
</evidence>
<comment type="caution">
    <text evidence="6">The sequence shown here is derived from an EMBL/GenBank/DDBJ whole genome shotgun (WGS) entry which is preliminary data.</text>
</comment>
<keyword evidence="4 6" id="KW-0067">ATP-binding</keyword>
<dbReference type="InterPro" id="IPR003439">
    <property type="entry name" value="ABC_transporter-like_ATP-bd"/>
</dbReference>
<dbReference type="Proteomes" id="UP000532936">
    <property type="component" value="Unassembled WGS sequence"/>
</dbReference>
<dbReference type="PROSITE" id="PS50893">
    <property type="entry name" value="ABC_TRANSPORTER_2"/>
    <property type="match status" value="1"/>
</dbReference>
<evidence type="ECO:0000259" key="5">
    <source>
        <dbReference type="PROSITE" id="PS50893"/>
    </source>
</evidence>
<dbReference type="GO" id="GO:0016887">
    <property type="term" value="F:ATP hydrolysis activity"/>
    <property type="evidence" value="ECO:0007669"/>
    <property type="project" value="InterPro"/>
</dbReference>
<dbReference type="PROSITE" id="PS00211">
    <property type="entry name" value="ABC_TRANSPORTER_1"/>
    <property type="match status" value="1"/>
</dbReference>
<feature type="domain" description="ABC transporter" evidence="5">
    <location>
        <begin position="4"/>
        <end position="231"/>
    </location>
</feature>
<dbReference type="PANTHER" id="PTHR43335:SF4">
    <property type="entry name" value="ABC TRANSPORTER, ATP-BINDING PROTEIN"/>
    <property type="match status" value="1"/>
</dbReference>
<dbReference type="PANTHER" id="PTHR43335">
    <property type="entry name" value="ABC TRANSPORTER, ATP-BINDING PROTEIN"/>
    <property type="match status" value="1"/>
</dbReference>
<dbReference type="CDD" id="cd03268">
    <property type="entry name" value="ABC_BcrA_bacitracin_resist"/>
    <property type="match status" value="1"/>
</dbReference>
<evidence type="ECO:0000313" key="6">
    <source>
        <dbReference type="EMBL" id="MBB3870648.1"/>
    </source>
</evidence>
<reference evidence="6 7" key="1">
    <citation type="submission" date="2020-08" db="EMBL/GenBank/DDBJ databases">
        <title>Genomic Encyclopedia of Type Strains, Phase IV (KMG-IV): sequencing the most valuable type-strain genomes for metagenomic binning, comparative biology and taxonomic classification.</title>
        <authorList>
            <person name="Goeker M."/>
        </authorList>
    </citation>
    <scope>NUCLEOTIDE SEQUENCE [LARGE SCALE GENOMIC DNA]</scope>
    <source>
        <strain evidence="6 7">DSM 14878</strain>
    </source>
</reference>
<dbReference type="SUPFAM" id="SSF52540">
    <property type="entry name" value="P-loop containing nucleoside triphosphate hydrolases"/>
    <property type="match status" value="1"/>
</dbReference>
<dbReference type="SMART" id="SM00382">
    <property type="entry name" value="AAA"/>
    <property type="match status" value="1"/>
</dbReference>
<accession>A0A7W5ZZX0</accession>
<name>A0A7W5ZZX0_9CAUL</name>
<evidence type="ECO:0000313" key="7">
    <source>
        <dbReference type="Proteomes" id="UP000532936"/>
    </source>
</evidence>
<dbReference type="InterPro" id="IPR027417">
    <property type="entry name" value="P-loop_NTPase"/>
</dbReference>
<dbReference type="EMBL" id="JACIDA010000001">
    <property type="protein sequence ID" value="MBB3870648.1"/>
    <property type="molecule type" value="Genomic_DNA"/>
</dbReference>
<keyword evidence="3" id="KW-0547">Nucleotide-binding</keyword>
<evidence type="ECO:0000256" key="3">
    <source>
        <dbReference type="ARBA" id="ARBA00022741"/>
    </source>
</evidence>
<dbReference type="Pfam" id="PF00005">
    <property type="entry name" value="ABC_tran"/>
    <property type="match status" value="1"/>
</dbReference>
<evidence type="ECO:0000256" key="1">
    <source>
        <dbReference type="ARBA" id="ARBA00005417"/>
    </source>
</evidence>
<sequence>MAAIETEGLTRVFGRRRVVDGVSMSAPDRAVYGFLGRNGAGKSTTMKMLIGLLRPTSGVARICGVDVTRDRMRAARRIGALLEAHGFYGHLTGRENLDLSRRLLGLPATEIDRVLAVVDMLRDGGRRVSDYSLGMRQRLGIARAMLGSPPVLLLDEPTNGLDPDGIADMRRFLRELPDRAGATVLLSSHLLGEIEQTASHVGIIHEGRLVVEGELSRLKADLAPEIGLRVDDPDRARAVLRTRDLTLSKDAEGLVARLRPGDDHDQVSAALNRDLIAAGVSVFAIGPRARSLESIYRAASTPIPSRHPETV</sequence>
<proteinExistence type="inferred from homology"/>
<dbReference type="RefSeq" id="WP_183194910.1">
    <property type="nucleotide sequence ID" value="NZ_JACIDA010000001.1"/>
</dbReference>
<dbReference type="Gene3D" id="3.40.50.300">
    <property type="entry name" value="P-loop containing nucleotide triphosphate hydrolases"/>
    <property type="match status" value="1"/>
</dbReference>
<organism evidence="6 7">
    <name type="scientific">Brevundimonas mediterranea</name>
    <dbReference type="NCBI Taxonomy" id="74329"/>
    <lineage>
        <taxon>Bacteria</taxon>
        <taxon>Pseudomonadati</taxon>
        <taxon>Pseudomonadota</taxon>
        <taxon>Alphaproteobacteria</taxon>
        <taxon>Caulobacterales</taxon>
        <taxon>Caulobacteraceae</taxon>
        <taxon>Brevundimonas</taxon>
    </lineage>
</organism>
<dbReference type="InterPro" id="IPR003593">
    <property type="entry name" value="AAA+_ATPase"/>
</dbReference>
<dbReference type="GO" id="GO:0005524">
    <property type="term" value="F:ATP binding"/>
    <property type="evidence" value="ECO:0007669"/>
    <property type="project" value="UniProtKB-KW"/>
</dbReference>
<dbReference type="InterPro" id="IPR017871">
    <property type="entry name" value="ABC_transporter-like_CS"/>
</dbReference>
<dbReference type="AlphaFoldDB" id="A0A7W5ZZX0"/>